<dbReference type="Gene3D" id="1.25.10.10">
    <property type="entry name" value="Leucine-rich Repeat Variant"/>
    <property type="match status" value="1"/>
</dbReference>
<reference evidence="2" key="1">
    <citation type="journal article" date="2024" name="Syst. Appl. Microbiol.">
        <title>First single-strain enrichments of Electrothrix cable bacteria, description of E. aestuarii sp. nov. and E. rattekaaiensis sp. nov., and proposal of a cable bacteria taxonomy following the rules of the SeqCode.</title>
        <authorList>
            <person name="Plum-Jensen L.E."/>
            <person name="Schramm A."/>
            <person name="Marshall I.P.G."/>
        </authorList>
    </citation>
    <scope>NUCLEOTIDE SEQUENCE</scope>
    <source>
        <strain evidence="2">Rat1</strain>
    </source>
</reference>
<proteinExistence type="predicted"/>
<evidence type="ECO:0000313" key="2">
    <source>
        <dbReference type="EMBL" id="XCN74673.1"/>
    </source>
</evidence>
<dbReference type="Pfam" id="PF13646">
    <property type="entry name" value="HEAT_2"/>
    <property type="match status" value="1"/>
</dbReference>
<protein>
    <submittedName>
        <fullName evidence="2">HEAT repeat domain-containing protein</fullName>
    </submittedName>
</protein>
<organism evidence="2">
    <name type="scientific">Candidatus Electrothrix aestuarii</name>
    <dbReference type="NCBI Taxonomy" id="3062594"/>
    <lineage>
        <taxon>Bacteria</taxon>
        <taxon>Pseudomonadati</taxon>
        <taxon>Thermodesulfobacteriota</taxon>
        <taxon>Desulfobulbia</taxon>
        <taxon>Desulfobulbales</taxon>
        <taxon>Desulfobulbaceae</taxon>
        <taxon>Candidatus Electrothrix</taxon>
    </lineage>
</organism>
<dbReference type="AlphaFoldDB" id="A0AAU8M0J9"/>
<accession>A0AAU8M0J9</accession>
<dbReference type="EMBL" id="CP159373">
    <property type="protein sequence ID" value="XCN74673.1"/>
    <property type="molecule type" value="Genomic_DNA"/>
</dbReference>
<dbReference type="KEGG" id="eaj:Q3M24_08015"/>
<reference evidence="2" key="2">
    <citation type="submission" date="2024-06" db="EMBL/GenBank/DDBJ databases">
        <authorList>
            <person name="Plum-Jensen L.E."/>
            <person name="Schramm A."/>
            <person name="Marshall I.P.G."/>
        </authorList>
    </citation>
    <scope>NUCLEOTIDE SEQUENCE</scope>
    <source>
        <strain evidence="2">Rat1</strain>
    </source>
</reference>
<dbReference type="InterPro" id="IPR016024">
    <property type="entry name" value="ARM-type_fold"/>
</dbReference>
<evidence type="ECO:0000256" key="1">
    <source>
        <dbReference type="SAM" id="Coils"/>
    </source>
</evidence>
<dbReference type="InterPro" id="IPR011989">
    <property type="entry name" value="ARM-like"/>
</dbReference>
<sequence length="289" mass="32500">MQETLRKYAADLRSSEELIEAHRQEMNSEQDTREAIGILHSRGGWKEFELGKQLTESGNPEDRIIGADILSQLGLDKRSFHEESLAVLINLLRDPDHQVIHYAAIGLGHRNDARAIPPLVELAEHEDALVRFGVTFGLSCHDDEQAIAALMQLCKDEDYDVRNWAMFDLACQTDMDGPEIREALAAGLQDVEAEIRGEALVGLARRKDARAFPAIVKEWAAHDVSILSIEAAEELADPDLVPHLMNLQESLEFTEDDLYFQDRIEDALMACEKNTEPVFNPGEDELEEE</sequence>
<gene>
    <name evidence="2" type="ORF">Q3M24_08015</name>
</gene>
<name>A0AAU8M0J9_9BACT</name>
<feature type="coiled-coil region" evidence="1">
    <location>
        <begin position="5"/>
        <end position="32"/>
    </location>
</feature>
<dbReference type="SUPFAM" id="SSF48371">
    <property type="entry name" value="ARM repeat"/>
    <property type="match status" value="1"/>
</dbReference>
<keyword evidence="1" id="KW-0175">Coiled coil</keyword>